<reference evidence="2" key="1">
    <citation type="submission" date="2011-03" db="EMBL/GenBank/DDBJ databases">
        <title>The genome sequence of Vavraia culicis strain floridensis.</title>
        <authorList>
            <consortium name="The Broad Institute Genome Sequencing Platform"/>
            <person name="Cuomo C."/>
            <person name="Becnel J."/>
            <person name="Sanscrainte N."/>
            <person name="Young S.K."/>
            <person name="Zeng Q."/>
            <person name="Gargeya S."/>
            <person name="Fitzgerald M."/>
            <person name="Haas B."/>
            <person name="Abouelleil A."/>
            <person name="Alvarado L."/>
            <person name="Arachchi H.M."/>
            <person name="Berlin A."/>
            <person name="Chapman S.B."/>
            <person name="Gearin G."/>
            <person name="Goldberg J."/>
            <person name="Griggs A."/>
            <person name="Gujja S."/>
            <person name="Hansen M."/>
            <person name="Heiman D."/>
            <person name="Howarth C."/>
            <person name="Larimer J."/>
            <person name="Lui A."/>
            <person name="MacDonald P.J.P."/>
            <person name="McCowen C."/>
            <person name="Montmayeur A."/>
            <person name="Murphy C."/>
            <person name="Neiman D."/>
            <person name="Pearson M."/>
            <person name="Priest M."/>
            <person name="Roberts A."/>
            <person name="Saif S."/>
            <person name="Shea T."/>
            <person name="Sisk P."/>
            <person name="Stolte C."/>
            <person name="Sykes S."/>
            <person name="Wortman J."/>
            <person name="Nusbaum C."/>
            <person name="Birren B."/>
        </authorList>
    </citation>
    <scope>NUCLEOTIDE SEQUENCE [LARGE SCALE GENOMIC DNA]</scope>
    <source>
        <strain evidence="2">floridensis</strain>
    </source>
</reference>
<dbReference type="InterPro" id="IPR036188">
    <property type="entry name" value="FAD/NAD-bd_sf"/>
</dbReference>
<evidence type="ECO:0000313" key="2">
    <source>
        <dbReference type="Proteomes" id="UP000011081"/>
    </source>
</evidence>
<protein>
    <recommendedName>
        <fullName evidence="3">FAD/NAD(P)-binding domain-containing protein</fullName>
    </recommendedName>
</protein>
<dbReference type="OMA" id="LCNIKVH"/>
<dbReference type="VEuPathDB" id="MicrosporidiaDB:VCUG_01982"/>
<dbReference type="OrthoDB" id="333024at2759"/>
<dbReference type="SUPFAM" id="SSF51971">
    <property type="entry name" value="Nucleotide-binding domain"/>
    <property type="match status" value="1"/>
</dbReference>
<evidence type="ECO:0008006" key="3">
    <source>
        <dbReference type="Google" id="ProtNLM"/>
    </source>
</evidence>
<organism evidence="1 2">
    <name type="scientific">Vavraia culicis (isolate floridensis)</name>
    <name type="common">Microsporidian parasite</name>
    <dbReference type="NCBI Taxonomy" id="948595"/>
    <lineage>
        <taxon>Eukaryota</taxon>
        <taxon>Fungi</taxon>
        <taxon>Fungi incertae sedis</taxon>
        <taxon>Microsporidia</taxon>
        <taxon>Pleistophoridae</taxon>
        <taxon>Vavraia</taxon>
    </lineage>
</organism>
<accession>L2GSE3</accession>
<evidence type="ECO:0000313" key="1">
    <source>
        <dbReference type="EMBL" id="ELA46549.1"/>
    </source>
</evidence>
<dbReference type="InParanoid" id="L2GSE3"/>
<sequence>MKICVIGAGPSTYYLTKHLHTHAPSTTVHVFERRSSPLQSLNLFSIKPRMHMNSVLCNIKVHGSMLERLSTFYDGVVVAVGGRARRLGDGLNKFTVYGEDVIRKGNGLERVNRRSAWLLENVLKSSSDRGNGESGHVANWGAELKNGAEGGIIKIEAAESATGNNAANRDRTLNENNTEHKKVQTSINKNKTHELAAHAKAFSKLRRVAIVGAGDVSLDVASMLYTHGVPQIFILSRAELAKCAFSAHELRKCVHDKNVCVQGGVLGDDRKGRIVRDGIEGYKMRRDGINTDKGMLEVENGTEKENDKNEMVHKEMEGNSSTTTFGTPPVQFNRLETNAFNRTQTNQSKQTLYLLLNTVLQSIRKKASSYNLTLQTKEGNKELKNIDLVVNCTGYTGRDLSRYVCDKPVYFLGWCKDARGSLGVVKGRAVELADRMIDELDLK</sequence>
<dbReference type="HOGENOM" id="CLU_618476_0_0_1"/>
<gene>
    <name evidence="1" type="ORF">VCUG_01982</name>
</gene>
<dbReference type="Gene3D" id="3.40.50.720">
    <property type="entry name" value="NAD(P)-binding Rossmann-like Domain"/>
    <property type="match status" value="1"/>
</dbReference>
<dbReference type="GeneID" id="19879851"/>
<dbReference type="Proteomes" id="UP000011081">
    <property type="component" value="Unassembled WGS sequence"/>
</dbReference>
<proteinExistence type="predicted"/>
<dbReference type="RefSeq" id="XP_008074996.1">
    <property type="nucleotide sequence ID" value="XM_008076805.1"/>
</dbReference>
<dbReference type="EMBL" id="GL877441">
    <property type="protein sequence ID" value="ELA46549.1"/>
    <property type="molecule type" value="Genomic_DNA"/>
</dbReference>
<name>L2GSE3_VAVCU</name>
<dbReference type="Gene3D" id="3.50.50.60">
    <property type="entry name" value="FAD/NAD(P)-binding domain"/>
    <property type="match status" value="1"/>
</dbReference>
<keyword evidence="2" id="KW-1185">Reference proteome</keyword>
<dbReference type="AlphaFoldDB" id="L2GSE3"/>